<dbReference type="Pfam" id="PF00856">
    <property type="entry name" value="SET"/>
    <property type="match status" value="1"/>
</dbReference>
<dbReference type="Pfam" id="PF22908">
    <property type="entry name" value="PHD_NSD"/>
    <property type="match status" value="1"/>
</dbReference>
<feature type="compositionally biased region" description="Low complexity" evidence="20">
    <location>
        <begin position="310"/>
        <end position="319"/>
    </location>
</feature>
<evidence type="ECO:0000259" key="24">
    <source>
        <dbReference type="PROSITE" id="PS50812"/>
    </source>
</evidence>
<evidence type="ECO:0000256" key="14">
    <source>
        <dbReference type="ARBA" id="ARBA00022853"/>
    </source>
</evidence>
<dbReference type="Pfam" id="PF00855">
    <property type="entry name" value="PWWP"/>
    <property type="match status" value="2"/>
</dbReference>
<dbReference type="InterPro" id="IPR055198">
    <property type="entry name" value="NSD_PHD"/>
</dbReference>
<evidence type="ECO:0000259" key="23">
    <source>
        <dbReference type="PROSITE" id="PS50280"/>
    </source>
</evidence>
<feature type="compositionally biased region" description="Basic and acidic residues" evidence="20">
    <location>
        <begin position="168"/>
        <end position="178"/>
    </location>
</feature>
<evidence type="ECO:0000259" key="25">
    <source>
        <dbReference type="PROSITE" id="PS51215"/>
    </source>
</evidence>
<gene>
    <name evidence="26" type="primary">NSD2</name>
    <name evidence="26" type="ORF">GZH46_02802</name>
</gene>
<feature type="compositionally biased region" description="Basic residues" evidence="20">
    <location>
        <begin position="224"/>
        <end position="233"/>
    </location>
</feature>
<keyword evidence="5" id="KW-0597">Phosphoprotein</keyword>
<feature type="transmembrane region" description="Helical" evidence="21">
    <location>
        <begin position="903"/>
        <end position="921"/>
    </location>
</feature>
<dbReference type="InterPro" id="IPR011011">
    <property type="entry name" value="Znf_FYVE_PHD"/>
</dbReference>
<dbReference type="InterPro" id="IPR001214">
    <property type="entry name" value="SET_dom"/>
</dbReference>
<keyword evidence="19" id="KW-0175">Coiled coil</keyword>
<dbReference type="PROSITE" id="PS50016">
    <property type="entry name" value="ZF_PHD_2"/>
    <property type="match status" value="2"/>
</dbReference>
<feature type="domain" description="PHD-type" evidence="22">
    <location>
        <begin position="327"/>
        <end position="376"/>
    </location>
</feature>
<dbReference type="InterPro" id="IPR000313">
    <property type="entry name" value="PWWP_dom"/>
</dbReference>
<keyword evidence="9 21" id="KW-0812">Transmembrane</keyword>
<keyword evidence="6" id="KW-0489">Methyltransferase</keyword>
<keyword evidence="12 18" id="KW-0863">Zinc-finger</keyword>
<proteinExistence type="predicted"/>
<dbReference type="SUPFAM" id="SSF82199">
    <property type="entry name" value="SET domain"/>
    <property type="match status" value="1"/>
</dbReference>
<protein>
    <submittedName>
        <fullName evidence="26">Histone-lysine N-methyltransferase NSD2</fullName>
    </submittedName>
</protein>
<keyword evidence="14" id="KW-0156">Chromatin regulator</keyword>
<dbReference type="InterPro" id="IPR019787">
    <property type="entry name" value="Znf_PHD-finger"/>
</dbReference>
<feature type="region of interest" description="Disordered" evidence="20">
    <location>
        <begin position="158"/>
        <end position="189"/>
    </location>
</feature>
<feature type="domain" description="SET" evidence="23">
    <location>
        <begin position="721"/>
        <end position="846"/>
    </location>
</feature>
<dbReference type="SUPFAM" id="SSF63748">
    <property type="entry name" value="Tudor/PWWP/MBT"/>
    <property type="match status" value="2"/>
</dbReference>
<dbReference type="Gene3D" id="2.170.270.10">
    <property type="entry name" value="SET domain"/>
    <property type="match status" value="1"/>
</dbReference>
<evidence type="ECO:0000256" key="17">
    <source>
        <dbReference type="ARBA" id="ARBA00023242"/>
    </source>
</evidence>
<feature type="transmembrane region" description="Helical" evidence="21">
    <location>
        <begin position="870"/>
        <end position="891"/>
    </location>
</feature>
<dbReference type="SMART" id="SM00570">
    <property type="entry name" value="AWS"/>
    <property type="match status" value="1"/>
</dbReference>
<dbReference type="InterPro" id="IPR019786">
    <property type="entry name" value="Zinc_finger_PHD-type_CS"/>
</dbReference>
<evidence type="ECO:0000256" key="12">
    <source>
        <dbReference type="ARBA" id="ARBA00022771"/>
    </source>
</evidence>
<dbReference type="InterPro" id="IPR050777">
    <property type="entry name" value="SET2_Histone-Lys_MeTrsfase"/>
</dbReference>
<accession>A0ABQ7S5R8</accession>
<evidence type="ECO:0000259" key="22">
    <source>
        <dbReference type="PROSITE" id="PS50016"/>
    </source>
</evidence>
<keyword evidence="7" id="KW-0808">Transferase</keyword>
<evidence type="ECO:0000256" key="21">
    <source>
        <dbReference type="SAM" id="Phobius"/>
    </source>
</evidence>
<dbReference type="CDD" id="cd05838">
    <property type="entry name" value="PWWP_NSD_rpt2"/>
    <property type="match status" value="1"/>
</dbReference>
<dbReference type="PANTHER" id="PTHR22884">
    <property type="entry name" value="SET DOMAIN PROTEINS"/>
    <property type="match status" value="1"/>
</dbReference>
<feature type="compositionally biased region" description="Polar residues" evidence="20">
    <location>
        <begin position="234"/>
        <end position="243"/>
    </location>
</feature>
<dbReference type="CDD" id="cd15566">
    <property type="entry name" value="PHD3_NSD"/>
    <property type="match status" value="1"/>
</dbReference>
<keyword evidence="10" id="KW-0479">Metal-binding</keyword>
<dbReference type="SMART" id="SM00293">
    <property type="entry name" value="PWWP"/>
    <property type="match status" value="2"/>
</dbReference>
<dbReference type="InterPro" id="IPR001965">
    <property type="entry name" value="Znf_PHD"/>
</dbReference>
<dbReference type="SMART" id="SM00249">
    <property type="entry name" value="PHD"/>
    <property type="match status" value="3"/>
</dbReference>
<dbReference type="InterPro" id="IPR001594">
    <property type="entry name" value="Palmitoyltrfase_DHHC"/>
</dbReference>
<keyword evidence="11" id="KW-0677">Repeat</keyword>
<dbReference type="Pfam" id="PF17907">
    <property type="entry name" value="AWS"/>
    <property type="match status" value="1"/>
</dbReference>
<evidence type="ECO:0000256" key="20">
    <source>
        <dbReference type="SAM" id="MobiDB-lite"/>
    </source>
</evidence>
<keyword evidence="16 21" id="KW-0472">Membrane</keyword>
<dbReference type="EMBL" id="JAIFTH010001103">
    <property type="protein sequence ID" value="KAG9508693.1"/>
    <property type="molecule type" value="Genomic_DNA"/>
</dbReference>
<evidence type="ECO:0000256" key="6">
    <source>
        <dbReference type="ARBA" id="ARBA00022603"/>
    </source>
</evidence>
<feature type="domain" description="PWWP" evidence="24">
    <location>
        <begin position="547"/>
        <end position="609"/>
    </location>
</feature>
<dbReference type="CDD" id="cd15565">
    <property type="entry name" value="PHD2_NSD"/>
    <property type="match status" value="1"/>
</dbReference>
<evidence type="ECO:0000256" key="11">
    <source>
        <dbReference type="ARBA" id="ARBA00022737"/>
    </source>
</evidence>
<dbReference type="InterPro" id="IPR046341">
    <property type="entry name" value="SET_dom_sf"/>
</dbReference>
<evidence type="ECO:0000256" key="2">
    <source>
        <dbReference type="ARBA" id="ARBA00004141"/>
    </source>
</evidence>
<evidence type="ECO:0000256" key="9">
    <source>
        <dbReference type="ARBA" id="ARBA00022692"/>
    </source>
</evidence>
<dbReference type="PROSITE" id="PS50216">
    <property type="entry name" value="DHHC"/>
    <property type="match status" value="1"/>
</dbReference>
<evidence type="ECO:0000256" key="3">
    <source>
        <dbReference type="ARBA" id="ARBA00004286"/>
    </source>
</evidence>
<keyword evidence="27" id="KW-1185">Reference proteome</keyword>
<dbReference type="Gene3D" id="3.30.40.10">
    <property type="entry name" value="Zinc/RING finger domain, C3HC4 (zinc finger)"/>
    <property type="match status" value="2"/>
</dbReference>
<dbReference type="Pfam" id="PF01529">
    <property type="entry name" value="DHHC"/>
    <property type="match status" value="1"/>
</dbReference>
<evidence type="ECO:0000313" key="27">
    <source>
        <dbReference type="Proteomes" id="UP000825002"/>
    </source>
</evidence>
<feature type="transmembrane region" description="Helical" evidence="21">
    <location>
        <begin position="1023"/>
        <end position="1046"/>
    </location>
</feature>
<feature type="non-terminal residue" evidence="26">
    <location>
        <position position="1"/>
    </location>
</feature>
<dbReference type="Gene3D" id="2.30.30.140">
    <property type="match status" value="2"/>
</dbReference>
<evidence type="ECO:0000256" key="10">
    <source>
        <dbReference type="ARBA" id="ARBA00022723"/>
    </source>
</evidence>
<dbReference type="SMART" id="SM00317">
    <property type="entry name" value="SET"/>
    <property type="match status" value="1"/>
</dbReference>
<dbReference type="PROSITE" id="PS50812">
    <property type="entry name" value="PWWP"/>
    <property type="match status" value="2"/>
</dbReference>
<dbReference type="Pfam" id="PF23004">
    <property type="entry name" value="PHDvar_NSD"/>
    <property type="match status" value="1"/>
</dbReference>
<dbReference type="PROSITE" id="PS51215">
    <property type="entry name" value="AWS"/>
    <property type="match status" value="1"/>
</dbReference>
<evidence type="ECO:0000256" key="8">
    <source>
        <dbReference type="ARBA" id="ARBA00022691"/>
    </source>
</evidence>
<evidence type="ECO:0000256" key="5">
    <source>
        <dbReference type="ARBA" id="ARBA00022553"/>
    </source>
</evidence>
<dbReference type="InterPro" id="IPR006560">
    <property type="entry name" value="AWS_dom"/>
</dbReference>
<keyword evidence="15 21" id="KW-1133">Transmembrane helix</keyword>
<dbReference type="InterPro" id="IPR055197">
    <property type="entry name" value="PHDvar_NSD"/>
</dbReference>
<dbReference type="PROSITE" id="PS50280">
    <property type="entry name" value="SET"/>
    <property type="match status" value="1"/>
</dbReference>
<evidence type="ECO:0000256" key="1">
    <source>
        <dbReference type="ARBA" id="ARBA00004123"/>
    </source>
</evidence>
<evidence type="ECO:0000313" key="26">
    <source>
        <dbReference type="EMBL" id="KAG9508693.1"/>
    </source>
</evidence>
<dbReference type="Pfam" id="PF00628">
    <property type="entry name" value="PHD"/>
    <property type="match status" value="1"/>
</dbReference>
<dbReference type="InterPro" id="IPR013083">
    <property type="entry name" value="Znf_RING/FYVE/PHD"/>
</dbReference>
<dbReference type="CDD" id="cd19173">
    <property type="entry name" value="SET_NSD"/>
    <property type="match status" value="1"/>
</dbReference>
<evidence type="ECO:0000256" key="15">
    <source>
        <dbReference type="ARBA" id="ARBA00022989"/>
    </source>
</evidence>
<feature type="region of interest" description="Disordered" evidence="20">
    <location>
        <begin position="203"/>
        <end position="319"/>
    </location>
</feature>
<keyword evidence="8" id="KW-0949">S-adenosyl-L-methionine</keyword>
<organism evidence="26 27">
    <name type="scientific">Fragariocoptes setiger</name>
    <dbReference type="NCBI Taxonomy" id="1670756"/>
    <lineage>
        <taxon>Eukaryota</taxon>
        <taxon>Metazoa</taxon>
        <taxon>Ecdysozoa</taxon>
        <taxon>Arthropoda</taxon>
        <taxon>Chelicerata</taxon>
        <taxon>Arachnida</taxon>
        <taxon>Acari</taxon>
        <taxon>Acariformes</taxon>
        <taxon>Trombidiformes</taxon>
        <taxon>Prostigmata</taxon>
        <taxon>Eupodina</taxon>
        <taxon>Eriophyoidea</taxon>
        <taxon>Phytoptidae</taxon>
        <taxon>Fragariocoptes</taxon>
    </lineage>
</organism>
<reference evidence="26 27" key="1">
    <citation type="submission" date="2020-10" db="EMBL/GenBank/DDBJ databases">
        <authorList>
            <person name="Klimov P.B."/>
            <person name="Dyachkov S.M."/>
            <person name="Chetverikov P.E."/>
        </authorList>
    </citation>
    <scope>NUCLEOTIDE SEQUENCE [LARGE SCALE GENOMIC DNA]</scope>
    <source>
        <strain evidence="26">BMOC 18-1129-001#AD2665</strain>
        <tissue evidence="26">Entire mites</tissue>
    </source>
</reference>
<evidence type="ECO:0000256" key="19">
    <source>
        <dbReference type="SAM" id="Coils"/>
    </source>
</evidence>
<feature type="transmembrane region" description="Helical" evidence="21">
    <location>
        <begin position="1074"/>
        <end position="1094"/>
    </location>
</feature>
<keyword evidence="4" id="KW-0158">Chromosome</keyword>
<feature type="coiled-coil region" evidence="19">
    <location>
        <begin position="622"/>
        <end position="653"/>
    </location>
</feature>
<dbReference type="SUPFAM" id="SSF57903">
    <property type="entry name" value="FYVE/PHD zinc finger"/>
    <property type="match status" value="2"/>
</dbReference>
<feature type="compositionally biased region" description="Pro residues" evidence="20">
    <location>
        <begin position="281"/>
        <end position="290"/>
    </location>
</feature>
<sequence>PRPRIEILAKPHIKSIASRDELTTLNEPKGEDVFNVGDLVWVKIPGFPYWPGMVSIDPVERIHTKATSHRNFKASHVYHVQYFGDPPSRNWTMPGLTVPFDGPELNLPSKSKKPQAVAKTRKRGYENAIAEACEALTWDRLTRVRRLTYDYVLVDRSSSHRVSTSNRRTKEAVKRDGSGDVYNFDESFDETETMGQPVMVWSKRSAADQSPTPNAAPQSPAPKVAKRGTRKKPSSQPDSSPLPESQAGPETEPKPETDPESEPEPESEPKPDPDSTEQPTTPQPLPPSTSPPHQTSSEKQPIIQSDMTSSEDASSASDFESADIRIDKLCNVCHEEKGTLFYCRGTCLRTMHADCGGSESSSNDSNGFICQECKTGKHPCFVCNSTDGDCVKCSHKNCGKYYHLSCLKPLSYPANIKSDKVFTCPLHYCLSCYTDNPYPRDVNYIKPSKRQLVKCLCCPTAFHNSESCIAAGTISFTSSYVLCPAHRNTKNEKHLNVSWCFSCNEGGKLVCCESCPAAFHVDCLDPPLASEDQYFCFDCLRRKQLHYGDVIWIKLGSYRWWPARITHPNSVPENIMRLSHQKGDFPVYFFGSHDYFWSHRGRVFLFIEEDSTQNYGKSSSSNKKFKQALAEAREECAKRKIEEEQRLEKLKNTEKPRFRLLKSNRPVNNYQPETRDDRQVNRCECQPDGDVLCGSDDCLNRLMMLECRPDTCPVGDKCKNQRFRKREYAVCVPFRTEHAGWGLRTTQDIKKGDFVIEYVGELIDEAECQSRMAAMREKGDTNFYFLTIDKERIIDAGPAANHARFMNHSCQPNCETQKWVVNGQTRVGLFAICDIPAGSELTFNYNLDCRGNEKTKCRSCLGIAIRATQWLPVVVTASIFGWAWYAYVFRLILFNVESLTEQILYLLVFHGFFILSIWSYYQTIFSEIAIVTAKFYLSPEATEQMSRAPTEQHRDAILAFVVRNNNLPVTCRTYSGSYRYCDRCNLIKPDRAHHCSICRICVLKMDHHCPWINNCVSFNNYKFFVLFLGYTILLCVFTAATTFPYFMRFWQPSSNQPNTSNIFNSTELGTRFHILFLFFVSVMICIGLLFLYLYHIHLILKNRSTLEAFRPPLLRYGPDKNAFNLGASENFKQVFGTKMLLWFIPVSTSLGNGITFDQRRELSAGDEELYVSPLGKYDLSNHFCDRPYLDPQSSP</sequence>
<feature type="compositionally biased region" description="Polar residues" evidence="20">
    <location>
        <begin position="298"/>
        <end position="308"/>
    </location>
</feature>
<dbReference type="CDD" id="cd15567">
    <property type="entry name" value="PHD4_NSD"/>
    <property type="match status" value="1"/>
</dbReference>
<evidence type="ECO:0000256" key="4">
    <source>
        <dbReference type="ARBA" id="ARBA00022454"/>
    </source>
</evidence>
<comment type="caution">
    <text evidence="26">The sequence shown here is derived from an EMBL/GenBank/DDBJ whole genome shotgun (WGS) entry which is preliminary data.</text>
</comment>
<keyword evidence="13" id="KW-0862">Zinc</keyword>
<name>A0ABQ7S5R8_9ACAR</name>
<evidence type="ECO:0000256" key="18">
    <source>
        <dbReference type="PROSITE-ProRule" id="PRU00146"/>
    </source>
</evidence>
<comment type="subcellular location">
    <subcellularLocation>
        <location evidence="3">Chromosome</location>
    </subcellularLocation>
    <subcellularLocation>
        <location evidence="2">Membrane</location>
        <topology evidence="2">Multi-pass membrane protein</topology>
    </subcellularLocation>
    <subcellularLocation>
        <location evidence="1">Nucleus</location>
    </subcellularLocation>
</comment>
<feature type="domain" description="PWWP" evidence="24">
    <location>
        <begin position="36"/>
        <end position="92"/>
    </location>
</feature>
<evidence type="ECO:0000256" key="16">
    <source>
        <dbReference type="ARBA" id="ARBA00023136"/>
    </source>
</evidence>
<feature type="compositionally biased region" description="Polar residues" evidence="20">
    <location>
        <begin position="207"/>
        <end position="217"/>
    </location>
</feature>
<dbReference type="CDD" id="cd20144">
    <property type="entry name" value="PWWP_NSD_rpt1"/>
    <property type="match status" value="1"/>
</dbReference>
<evidence type="ECO:0000256" key="13">
    <source>
        <dbReference type="ARBA" id="ARBA00022833"/>
    </source>
</evidence>
<keyword evidence="17" id="KW-0539">Nucleus</keyword>
<feature type="domain" description="AWS" evidence="25">
    <location>
        <begin position="678"/>
        <end position="727"/>
    </location>
</feature>
<dbReference type="Proteomes" id="UP000825002">
    <property type="component" value="Unassembled WGS sequence"/>
</dbReference>
<dbReference type="PROSITE" id="PS01359">
    <property type="entry name" value="ZF_PHD_1"/>
    <property type="match status" value="1"/>
</dbReference>
<evidence type="ECO:0000256" key="7">
    <source>
        <dbReference type="ARBA" id="ARBA00022679"/>
    </source>
</evidence>
<feature type="domain" description="PHD-type" evidence="22">
    <location>
        <begin position="497"/>
        <end position="542"/>
    </location>
</feature>